<sequence length="195" mass="22417">MSSDSAFHHLFEFFDQIHPLNSDAKNAIESICSLVTIPKNQDLQPIGATCKTIYFVKKGLARIYYYKDGIDITEYFAFENDLIIRAESLFTGKPSQKAIQAVEQTEFVGISSDLLFGLFDTFPDLERLFRKITELAYVNTLNRIESIQFHPAEERYQKLLEEKPEFIQRIPLKHIASYLGITQVSLSRIRGQKNG</sequence>
<dbReference type="InterPro" id="IPR018490">
    <property type="entry name" value="cNMP-bd_dom_sf"/>
</dbReference>
<reference evidence="2" key="1">
    <citation type="submission" date="2016-10" db="EMBL/GenBank/DDBJ databases">
        <authorList>
            <person name="Varghese N."/>
            <person name="Submissions S."/>
        </authorList>
    </citation>
    <scope>NUCLEOTIDE SEQUENCE [LARGE SCALE GENOMIC DNA]</scope>
    <source>
        <strain evidence="2">DSM 19315</strain>
    </source>
</reference>
<dbReference type="AlphaFoldDB" id="A0A1I2NRZ4"/>
<dbReference type="SUPFAM" id="SSF51206">
    <property type="entry name" value="cAMP-binding domain-like"/>
    <property type="match status" value="1"/>
</dbReference>
<keyword evidence="2" id="KW-1185">Reference proteome</keyword>
<protein>
    <submittedName>
        <fullName evidence="1">cAMP-binding domain of CRP or a regulatory subunit of cAMP-dependent protein kinases</fullName>
    </submittedName>
</protein>
<dbReference type="Gene3D" id="2.60.120.10">
    <property type="entry name" value="Jelly Rolls"/>
    <property type="match status" value="1"/>
</dbReference>
<gene>
    <name evidence="1" type="ORF">SAMN04487988_101285</name>
</gene>
<dbReference type="GO" id="GO:0016301">
    <property type="term" value="F:kinase activity"/>
    <property type="evidence" value="ECO:0007669"/>
    <property type="project" value="UniProtKB-KW"/>
</dbReference>
<name>A0A1I2NRZ4_9BACT</name>
<dbReference type="Proteomes" id="UP000199642">
    <property type="component" value="Unassembled WGS sequence"/>
</dbReference>
<keyword evidence="1" id="KW-0418">Kinase</keyword>
<evidence type="ECO:0000313" key="1">
    <source>
        <dbReference type="EMBL" id="SFG06765.1"/>
    </source>
</evidence>
<dbReference type="STRING" id="435880.SAMN04487988_101285"/>
<accession>A0A1I2NRZ4</accession>
<organism evidence="1 2">
    <name type="scientific">Algoriphagus hitonicola</name>
    <dbReference type="NCBI Taxonomy" id="435880"/>
    <lineage>
        <taxon>Bacteria</taxon>
        <taxon>Pseudomonadati</taxon>
        <taxon>Bacteroidota</taxon>
        <taxon>Cytophagia</taxon>
        <taxon>Cytophagales</taxon>
        <taxon>Cyclobacteriaceae</taxon>
        <taxon>Algoriphagus</taxon>
    </lineage>
</organism>
<evidence type="ECO:0000313" key="2">
    <source>
        <dbReference type="Proteomes" id="UP000199642"/>
    </source>
</evidence>
<keyword evidence="1" id="KW-0808">Transferase</keyword>
<dbReference type="EMBL" id="FOPC01000001">
    <property type="protein sequence ID" value="SFG06765.1"/>
    <property type="molecule type" value="Genomic_DNA"/>
</dbReference>
<dbReference type="OrthoDB" id="758145at2"/>
<dbReference type="InterPro" id="IPR014710">
    <property type="entry name" value="RmlC-like_jellyroll"/>
</dbReference>
<dbReference type="RefSeq" id="WP_092788459.1">
    <property type="nucleotide sequence ID" value="NZ_FOPC01000001.1"/>
</dbReference>
<proteinExistence type="predicted"/>